<keyword evidence="1" id="KW-0436">Ligase</keyword>
<gene>
    <name evidence="1" type="ORF">SAMN04487818_101162</name>
</gene>
<protein>
    <submittedName>
        <fullName evidence="1">tRNA synthetase class II core domain (G, H, P, S and T)</fullName>
    </submittedName>
</protein>
<sequence>MSSGLGAGLPLGTGVPGVFLSPPGFERVIGLLRDGIAALAADEPFHRLVIPPVISRATIERAGYVAAFPNLLGTVHGYGGTPNGWARLKPLVEQGGEWHAQQQIGDLVLLPAACYPVYAALEGKALDEPAKVTVEASCFRQEATSEPGRMRSFRMLELVTVATDEHCLKWRAARLEQVEGWFTELGLAVSVEVADDPFFGPGRKVYQAAQRMQELKWELRVPVADGTVQAVASANYHKEHFGDTFGITAGGEPANTSCVAFGLERLAMALITRHGEDSTQWPADVLAALGGGRRA</sequence>
<keyword evidence="2" id="KW-1185">Reference proteome</keyword>
<dbReference type="SUPFAM" id="SSF55681">
    <property type="entry name" value="Class II aaRS and biotin synthetases"/>
    <property type="match status" value="1"/>
</dbReference>
<reference evidence="2" key="1">
    <citation type="submission" date="2016-10" db="EMBL/GenBank/DDBJ databases">
        <authorList>
            <person name="Varghese N."/>
            <person name="Submissions S."/>
        </authorList>
    </citation>
    <scope>NUCLEOTIDE SEQUENCE [LARGE SCALE GENOMIC DNA]</scope>
    <source>
        <strain evidence="2">DSM 44260</strain>
    </source>
</reference>
<dbReference type="RefSeq" id="WP_092774439.1">
    <property type="nucleotide sequence ID" value="NZ_FOGI01000001.1"/>
</dbReference>
<dbReference type="Proteomes" id="UP000199051">
    <property type="component" value="Unassembled WGS sequence"/>
</dbReference>
<keyword evidence="1" id="KW-0030">Aminoacyl-tRNA synthetase</keyword>
<name>A0A1H9KFQ0_9PSEU</name>
<dbReference type="STRING" id="155974.SAMN04487818_101162"/>
<dbReference type="EMBL" id="FOGI01000001">
    <property type="protein sequence ID" value="SEQ97976.1"/>
    <property type="molecule type" value="Genomic_DNA"/>
</dbReference>
<accession>A0A1H9KFQ0</accession>
<proteinExistence type="predicted"/>
<evidence type="ECO:0000313" key="1">
    <source>
        <dbReference type="EMBL" id="SEQ97976.1"/>
    </source>
</evidence>
<dbReference type="Gene3D" id="3.30.930.10">
    <property type="entry name" value="Bira Bifunctional Protein, Domain 2"/>
    <property type="match status" value="1"/>
</dbReference>
<organism evidence="1 2">
    <name type="scientific">Actinokineospora terrae</name>
    <dbReference type="NCBI Taxonomy" id="155974"/>
    <lineage>
        <taxon>Bacteria</taxon>
        <taxon>Bacillati</taxon>
        <taxon>Actinomycetota</taxon>
        <taxon>Actinomycetes</taxon>
        <taxon>Pseudonocardiales</taxon>
        <taxon>Pseudonocardiaceae</taxon>
        <taxon>Actinokineospora</taxon>
    </lineage>
</organism>
<evidence type="ECO:0000313" key="2">
    <source>
        <dbReference type="Proteomes" id="UP000199051"/>
    </source>
</evidence>
<dbReference type="InterPro" id="IPR045864">
    <property type="entry name" value="aa-tRNA-synth_II/BPL/LPL"/>
</dbReference>
<dbReference type="GO" id="GO:0004812">
    <property type="term" value="F:aminoacyl-tRNA ligase activity"/>
    <property type="evidence" value="ECO:0007669"/>
    <property type="project" value="UniProtKB-KW"/>
</dbReference>
<dbReference type="AlphaFoldDB" id="A0A1H9KFQ0"/>